<keyword evidence="1" id="KW-1133">Transmembrane helix</keyword>
<proteinExistence type="predicted"/>
<feature type="transmembrane region" description="Helical" evidence="1">
    <location>
        <begin position="38"/>
        <end position="58"/>
    </location>
</feature>
<keyword evidence="1" id="KW-0472">Membrane</keyword>
<accession>A0A3M0CNW9</accession>
<feature type="transmembrane region" description="Helical" evidence="1">
    <location>
        <begin position="64"/>
        <end position="80"/>
    </location>
</feature>
<feature type="transmembrane region" description="Helical" evidence="1">
    <location>
        <begin position="6"/>
        <end position="31"/>
    </location>
</feature>
<keyword evidence="3" id="KW-1185">Reference proteome</keyword>
<dbReference type="Proteomes" id="UP000271227">
    <property type="component" value="Unassembled WGS sequence"/>
</dbReference>
<keyword evidence="1" id="KW-0812">Transmembrane</keyword>
<evidence type="ECO:0000256" key="1">
    <source>
        <dbReference type="SAM" id="Phobius"/>
    </source>
</evidence>
<evidence type="ECO:0000313" key="2">
    <source>
        <dbReference type="EMBL" id="RMB08496.1"/>
    </source>
</evidence>
<dbReference type="AlphaFoldDB" id="A0A3M0CNW9"/>
<sequence length="111" mass="13373">MVINEVKIIAFMMSFLIFLSAIIALAYMIFWGKNYNHLYFFVAPSYLIVNFYTLKMIYNGNKNYIYSIIAQNASIYFIMYKYLNKDFLIFIFFTTIFIFSSYWLLRNKSKA</sequence>
<feature type="transmembrane region" description="Helical" evidence="1">
    <location>
        <begin position="87"/>
        <end position="105"/>
    </location>
</feature>
<gene>
    <name evidence="2" type="ORF">BXY39_1129</name>
</gene>
<comment type="caution">
    <text evidence="2">The sequence shown here is derived from an EMBL/GenBank/DDBJ whole genome shotgun (WGS) entry which is preliminary data.</text>
</comment>
<reference evidence="2 3" key="1">
    <citation type="submission" date="2018-10" db="EMBL/GenBank/DDBJ databases">
        <title>Genomic Encyclopedia of Archaeal and Bacterial Type Strains, Phase II (KMG-II): from individual species to whole genera.</title>
        <authorList>
            <person name="Goeker M."/>
        </authorList>
    </citation>
    <scope>NUCLEOTIDE SEQUENCE [LARGE SCALE GENOMIC DNA]</scope>
    <source>
        <strain evidence="2 3">DSM 25217</strain>
    </source>
</reference>
<organism evidence="2 3">
    <name type="scientific">Eilatimonas milleporae</name>
    <dbReference type="NCBI Taxonomy" id="911205"/>
    <lineage>
        <taxon>Bacteria</taxon>
        <taxon>Pseudomonadati</taxon>
        <taxon>Pseudomonadota</taxon>
        <taxon>Alphaproteobacteria</taxon>
        <taxon>Kordiimonadales</taxon>
        <taxon>Kordiimonadaceae</taxon>
        <taxon>Eilatimonas</taxon>
    </lineage>
</organism>
<dbReference type="InParanoid" id="A0A3M0CNW9"/>
<protein>
    <submittedName>
        <fullName evidence="2">Uncharacterized protein</fullName>
    </submittedName>
</protein>
<evidence type="ECO:0000313" key="3">
    <source>
        <dbReference type="Proteomes" id="UP000271227"/>
    </source>
</evidence>
<name>A0A3M0CNW9_9PROT</name>
<dbReference type="EMBL" id="REFR01000010">
    <property type="protein sequence ID" value="RMB08496.1"/>
    <property type="molecule type" value="Genomic_DNA"/>
</dbReference>